<dbReference type="STRING" id="633440.SAMN05421869_12831"/>
<dbReference type="SUPFAM" id="SSF53474">
    <property type="entry name" value="alpha/beta-Hydrolases"/>
    <property type="match status" value="1"/>
</dbReference>
<dbReference type="Pfam" id="PF02450">
    <property type="entry name" value="LCAT"/>
    <property type="match status" value="1"/>
</dbReference>
<dbReference type="OrthoDB" id="8871309at2"/>
<accession>A0A1G9LJD6</accession>
<gene>
    <name evidence="1" type="ORF">SAMN05421869_12831</name>
</gene>
<dbReference type="Proteomes" id="UP000199202">
    <property type="component" value="Unassembled WGS sequence"/>
</dbReference>
<evidence type="ECO:0000313" key="1">
    <source>
        <dbReference type="EMBL" id="SDL62014.1"/>
    </source>
</evidence>
<dbReference type="InterPro" id="IPR003386">
    <property type="entry name" value="LACT/PDAT_acylTrfase"/>
</dbReference>
<keyword evidence="1" id="KW-0012">Acyltransferase</keyword>
<evidence type="ECO:0000313" key="2">
    <source>
        <dbReference type="Proteomes" id="UP000199202"/>
    </source>
</evidence>
<dbReference type="GO" id="GO:0006629">
    <property type="term" value="P:lipid metabolic process"/>
    <property type="evidence" value="ECO:0007669"/>
    <property type="project" value="InterPro"/>
</dbReference>
<dbReference type="EMBL" id="FNDJ01000028">
    <property type="protein sequence ID" value="SDL62014.1"/>
    <property type="molecule type" value="Genomic_DNA"/>
</dbReference>
<reference evidence="1 2" key="1">
    <citation type="submission" date="2016-10" db="EMBL/GenBank/DDBJ databases">
        <authorList>
            <person name="de Groot N.N."/>
        </authorList>
    </citation>
    <scope>NUCLEOTIDE SEQUENCE [LARGE SCALE GENOMIC DNA]</scope>
    <source>
        <strain evidence="1 2">CGMCC 4.6533</strain>
    </source>
</reference>
<keyword evidence="2" id="KW-1185">Reference proteome</keyword>
<dbReference type="PANTHER" id="PTHR11440">
    <property type="entry name" value="LECITHIN-CHOLESTEROL ACYLTRANSFERASE-RELATED"/>
    <property type="match status" value="1"/>
</dbReference>
<dbReference type="AlphaFoldDB" id="A0A1G9LJD6"/>
<dbReference type="Gene3D" id="3.40.50.1820">
    <property type="entry name" value="alpha/beta hydrolase"/>
    <property type="match status" value="1"/>
</dbReference>
<proteinExistence type="predicted"/>
<dbReference type="InterPro" id="IPR029058">
    <property type="entry name" value="AB_hydrolase_fold"/>
</dbReference>
<keyword evidence="1" id="KW-0808">Transferase</keyword>
<name>A0A1G9LJD6_9ACTN</name>
<protein>
    <submittedName>
        <fullName evidence="1">Lecithin:cholesterol acyltransferase</fullName>
    </submittedName>
</protein>
<dbReference type="GO" id="GO:0008374">
    <property type="term" value="F:O-acyltransferase activity"/>
    <property type="evidence" value="ECO:0007669"/>
    <property type="project" value="InterPro"/>
</dbReference>
<sequence>MSDRVDDLVVVLPGILGSVLEHNETAVWNHSLAAMRRMLPPRRLAAALQIDEPLRPAGLINGVHLMPGLWKIDGYGGLLRYLRGSLDFSRGNLVEFPYDWRLSCADNAVRLNETVERELTRWRETVPEARVSYLCHSMGGLIARYSLEVLGGRSTARRLVTIGTPHQGAAKAAVALSLGLAPQARARLGRFGAFLDQLGEVMSEFPSVHELLPTYRCVDTGDGLHTLSDVGLPGIGTHAVRHGVAFHRKISESIRRNGRRPYTTHLFGGHLHKTVLSVRHDAAGVAPLTTWNGESPRGDGTVPRFAAVPPEEADDLAVRYSGDRHAVLASAASTHHALHAILTARPVRAYQAPEHVLALDLPDLIAVGEEAEIEVEAEDDRLVLGVFGVHDESEESWHGPRLRPLGDGRYRAGAILPRAGVWRVTVKSLTRVPVEPVSDVVVVVDPAAEW</sequence>
<organism evidence="1 2">
    <name type="scientific">Nonomuraea jiangxiensis</name>
    <dbReference type="NCBI Taxonomy" id="633440"/>
    <lineage>
        <taxon>Bacteria</taxon>
        <taxon>Bacillati</taxon>
        <taxon>Actinomycetota</taxon>
        <taxon>Actinomycetes</taxon>
        <taxon>Streptosporangiales</taxon>
        <taxon>Streptosporangiaceae</taxon>
        <taxon>Nonomuraea</taxon>
    </lineage>
</organism>